<dbReference type="VEuPathDB" id="FungiDB:HZS61_004881"/>
<protein>
    <submittedName>
        <fullName evidence="1">Uncharacterized protein</fullName>
    </submittedName>
</protein>
<dbReference type="AlphaFoldDB" id="A0A2H3TUB0"/>
<name>A0A2H3TUB0_FUSOX</name>
<evidence type="ECO:0000313" key="1">
    <source>
        <dbReference type="EMBL" id="SCO92198.1"/>
    </source>
</evidence>
<dbReference type="OrthoDB" id="5085548at2759"/>
<organism evidence="1 2">
    <name type="scientific">Fusarium oxysporum</name>
    <name type="common">Fusarium vascular wilt</name>
    <dbReference type="NCBI Taxonomy" id="5507"/>
    <lineage>
        <taxon>Eukaryota</taxon>
        <taxon>Fungi</taxon>
        <taxon>Dikarya</taxon>
        <taxon>Ascomycota</taxon>
        <taxon>Pezizomycotina</taxon>
        <taxon>Sordariomycetes</taxon>
        <taxon>Hypocreomycetidae</taxon>
        <taxon>Hypocreales</taxon>
        <taxon>Nectriaceae</taxon>
        <taxon>Fusarium</taxon>
        <taxon>Fusarium oxysporum species complex</taxon>
    </lineage>
</organism>
<evidence type="ECO:0000313" key="2">
    <source>
        <dbReference type="Proteomes" id="UP000219369"/>
    </source>
</evidence>
<dbReference type="EMBL" id="FMJY01000010">
    <property type="protein sequence ID" value="SCO92198.1"/>
    <property type="molecule type" value="Genomic_DNA"/>
</dbReference>
<dbReference type="Proteomes" id="UP000219369">
    <property type="component" value="Unassembled WGS sequence"/>
</dbReference>
<reference evidence="2" key="1">
    <citation type="submission" date="2016-09" db="EMBL/GenBank/DDBJ databases">
        <authorList>
            <person name="Guldener U."/>
        </authorList>
    </citation>
    <scope>NUCLEOTIDE SEQUENCE [LARGE SCALE GENOMIC DNA]</scope>
    <source>
        <strain evidence="2">V64-1</strain>
    </source>
</reference>
<proteinExistence type="predicted"/>
<accession>A0A2H3TUB0</accession>
<sequence length="281" mass="31641">MCAFCSPTLNEHDYPATPSATYVSYRKNHAASKKIPSIPPTSLSTDFLVKCILGAYALHGLSTLGCRQRLGAVDDKRHISLNKDEGPDKNPRSGSLIEDKVAIHCLETVEHHHFTVLAWRPKKDGVETLPFLDREGNILPISGHNLEALQVSVGKIATHPFSSDSSKDTLQQENAELKEILRGEAINDFHLTVTLLPENHLRAVVGFVKSIIQEKDLKDTKERHEQMETELEILSESTDEYVTKLRSHFPYADYYQLKLAMVECKLDVSELACNFEDFVER</sequence>
<dbReference type="VEuPathDB" id="FungiDB:FOZG_15881"/>
<gene>
    <name evidence="1" type="ORF">FRV6_16326</name>
</gene>